<evidence type="ECO:0000256" key="6">
    <source>
        <dbReference type="ARBA" id="ARBA00022989"/>
    </source>
</evidence>
<keyword evidence="4" id="KW-0309">Germination</keyword>
<dbReference type="AlphaFoldDB" id="A0A6I2M565"/>
<keyword evidence="10" id="KW-1185">Reference proteome</keyword>
<dbReference type="NCBIfam" id="TIGR00912">
    <property type="entry name" value="2A0309"/>
    <property type="match status" value="1"/>
</dbReference>
<protein>
    <submittedName>
        <fullName evidence="9">GerAB/ArcD/ProY family transporter</fullName>
    </submittedName>
</protein>
<evidence type="ECO:0000256" key="5">
    <source>
        <dbReference type="ARBA" id="ARBA00022692"/>
    </source>
</evidence>
<feature type="transmembrane region" description="Helical" evidence="8">
    <location>
        <begin position="83"/>
        <end position="107"/>
    </location>
</feature>
<feature type="transmembrane region" description="Helical" evidence="8">
    <location>
        <begin position="43"/>
        <end position="62"/>
    </location>
</feature>
<sequence>MKKIAERYQVSPFLVFFLIHSLQFGVGVLGFQRFISLDSGHDAWIAVLASGVIVHISIFLIYQILKDQEGNILDIHKKIFGKWIGNGLNALVIIYFTALAINVLRTFIEVIQVWMFPDINVWIYSFIFLALTYYILNGGFRVVAGICFFGVVLPAYLIFSFLFTLKFANFNNLMPFFDHSISDLLKSTKNMSLTVLGFEALFMYYPFLKNPEKSRKWAHFGAAVTTLIYVIIMLFSIIYFSEEQLQKNVWATLTIWKIVEMPFVERFEYIGIANWNLVILPNVCLTLWCASRGMKQLVKIKQKYTILIVLAACYGAVNIIKDREQINTINSFLGEVGFYIFMAYIPLLYLLTLIYRKWKGGRKVET</sequence>
<evidence type="ECO:0000256" key="7">
    <source>
        <dbReference type="ARBA" id="ARBA00023136"/>
    </source>
</evidence>
<organism evidence="9 10">
    <name type="scientific">Metabacillus idriensis</name>
    <dbReference type="NCBI Taxonomy" id="324768"/>
    <lineage>
        <taxon>Bacteria</taxon>
        <taxon>Bacillati</taxon>
        <taxon>Bacillota</taxon>
        <taxon>Bacilli</taxon>
        <taxon>Bacillales</taxon>
        <taxon>Bacillaceae</taxon>
        <taxon>Metabacillus</taxon>
    </lineage>
</organism>
<dbReference type="GO" id="GO:0016020">
    <property type="term" value="C:membrane"/>
    <property type="evidence" value="ECO:0007669"/>
    <property type="project" value="UniProtKB-SubCell"/>
</dbReference>
<evidence type="ECO:0000256" key="4">
    <source>
        <dbReference type="ARBA" id="ARBA00022544"/>
    </source>
</evidence>
<dbReference type="Proteomes" id="UP000441585">
    <property type="component" value="Unassembled WGS sequence"/>
</dbReference>
<feature type="transmembrane region" description="Helical" evidence="8">
    <location>
        <begin position="12"/>
        <end position="31"/>
    </location>
</feature>
<keyword evidence="3" id="KW-0813">Transport</keyword>
<feature type="transmembrane region" description="Helical" evidence="8">
    <location>
        <begin position="269"/>
        <end position="290"/>
    </location>
</feature>
<evidence type="ECO:0000256" key="2">
    <source>
        <dbReference type="ARBA" id="ARBA00007998"/>
    </source>
</evidence>
<dbReference type="InterPro" id="IPR004761">
    <property type="entry name" value="Spore_GerAB"/>
</dbReference>
<keyword evidence="6 8" id="KW-1133">Transmembrane helix</keyword>
<evidence type="ECO:0000313" key="10">
    <source>
        <dbReference type="Proteomes" id="UP000441585"/>
    </source>
</evidence>
<proteinExistence type="inferred from homology"/>
<gene>
    <name evidence="9" type="ORF">GJU41_04930</name>
</gene>
<dbReference type="Gene3D" id="1.20.1740.10">
    <property type="entry name" value="Amino acid/polyamine transporter I"/>
    <property type="match status" value="1"/>
</dbReference>
<comment type="caution">
    <text evidence="9">The sequence shown here is derived from an EMBL/GenBank/DDBJ whole genome shotgun (WGS) entry which is preliminary data.</text>
</comment>
<feature type="transmembrane region" description="Helical" evidence="8">
    <location>
        <begin position="190"/>
        <end position="208"/>
    </location>
</feature>
<dbReference type="GO" id="GO:0009847">
    <property type="term" value="P:spore germination"/>
    <property type="evidence" value="ECO:0007669"/>
    <property type="project" value="InterPro"/>
</dbReference>
<feature type="transmembrane region" description="Helical" evidence="8">
    <location>
        <begin position="143"/>
        <end position="170"/>
    </location>
</feature>
<feature type="transmembrane region" description="Helical" evidence="8">
    <location>
        <begin position="220"/>
        <end position="240"/>
    </location>
</feature>
<dbReference type="Pfam" id="PF03845">
    <property type="entry name" value="Spore_permease"/>
    <property type="match status" value="1"/>
</dbReference>
<feature type="transmembrane region" description="Helical" evidence="8">
    <location>
        <begin position="302"/>
        <end position="320"/>
    </location>
</feature>
<comment type="similarity">
    <text evidence="2">Belongs to the amino acid-polyamine-organocation (APC) superfamily. Spore germination protein (SGP) (TC 2.A.3.9) family.</text>
</comment>
<evidence type="ECO:0000256" key="3">
    <source>
        <dbReference type="ARBA" id="ARBA00022448"/>
    </source>
</evidence>
<feature type="transmembrane region" description="Helical" evidence="8">
    <location>
        <begin position="332"/>
        <end position="355"/>
    </location>
</feature>
<keyword evidence="5 8" id="KW-0812">Transmembrane</keyword>
<dbReference type="PANTHER" id="PTHR34975:SF2">
    <property type="entry name" value="SPORE GERMINATION PROTEIN A2"/>
    <property type="match status" value="1"/>
</dbReference>
<evidence type="ECO:0000256" key="1">
    <source>
        <dbReference type="ARBA" id="ARBA00004141"/>
    </source>
</evidence>
<dbReference type="RefSeq" id="WP_070876206.1">
    <property type="nucleotide sequence ID" value="NZ_CAJGAA010000001.1"/>
</dbReference>
<dbReference type="PANTHER" id="PTHR34975">
    <property type="entry name" value="SPORE GERMINATION PROTEIN A2"/>
    <property type="match status" value="1"/>
</dbReference>
<reference evidence="9 10" key="1">
    <citation type="submission" date="2019-11" db="EMBL/GenBank/DDBJ databases">
        <title>Bacillus idriensis genome.</title>
        <authorList>
            <person name="Konopka E.N."/>
            <person name="Newman J.D."/>
        </authorList>
    </citation>
    <scope>NUCLEOTIDE SEQUENCE [LARGE SCALE GENOMIC DNA]</scope>
    <source>
        <strain evidence="9 10">DSM 19097</strain>
    </source>
</reference>
<evidence type="ECO:0000313" key="9">
    <source>
        <dbReference type="EMBL" id="MRX53305.1"/>
    </source>
</evidence>
<accession>A0A6I2M565</accession>
<keyword evidence="7 8" id="KW-0472">Membrane</keyword>
<name>A0A6I2M565_9BACI</name>
<feature type="transmembrane region" description="Helical" evidence="8">
    <location>
        <begin position="119"/>
        <end position="136"/>
    </location>
</feature>
<dbReference type="EMBL" id="WKKF01000001">
    <property type="protein sequence ID" value="MRX53305.1"/>
    <property type="molecule type" value="Genomic_DNA"/>
</dbReference>
<evidence type="ECO:0000256" key="8">
    <source>
        <dbReference type="SAM" id="Phobius"/>
    </source>
</evidence>
<comment type="subcellular location">
    <subcellularLocation>
        <location evidence="1">Membrane</location>
        <topology evidence="1">Multi-pass membrane protein</topology>
    </subcellularLocation>
</comment>